<gene>
    <name evidence="2" type="ORF">Cvel_14140</name>
</gene>
<accession>A0A0G4IG66</accession>
<dbReference type="VEuPathDB" id="CryptoDB:Cvel_14140"/>
<evidence type="ECO:0000313" key="2">
    <source>
        <dbReference type="EMBL" id="CEM56168.1"/>
    </source>
</evidence>
<dbReference type="AlphaFoldDB" id="A0A0G4IG66"/>
<feature type="region of interest" description="Disordered" evidence="1">
    <location>
        <begin position="166"/>
        <end position="207"/>
    </location>
</feature>
<reference evidence="2" key="1">
    <citation type="submission" date="2014-11" db="EMBL/GenBank/DDBJ databases">
        <authorList>
            <person name="Otto D Thomas"/>
            <person name="Naeem Raeece"/>
        </authorList>
    </citation>
    <scope>NUCLEOTIDE SEQUENCE</scope>
</reference>
<protein>
    <submittedName>
        <fullName evidence="2">Uncharacterized protein</fullName>
    </submittedName>
</protein>
<evidence type="ECO:0000256" key="1">
    <source>
        <dbReference type="SAM" id="MobiDB-lite"/>
    </source>
</evidence>
<sequence length="207" mass="22410">MSTLPLPPLVSPHSSMILHKPFPPKQTFSLAFQKQRDAYNRLPLKPQGRAESVFSLRPFESETLRSLEAGAQGEGEAVAGDGSAFEGTSEMSAFLEGVGGKSREERLSDGWGVGEPLDGEDEAVLRWTQSKLLLCFLKRRHDTNSLNFLPPCDGHPFGGEMCGGQKGGLERQARGEGCDADPKVRGGRREIRPKGSRLSSPFLTAGS</sequence>
<organism evidence="2">
    <name type="scientific">Chromera velia CCMP2878</name>
    <dbReference type="NCBI Taxonomy" id="1169474"/>
    <lineage>
        <taxon>Eukaryota</taxon>
        <taxon>Sar</taxon>
        <taxon>Alveolata</taxon>
        <taxon>Colpodellida</taxon>
        <taxon>Chromeraceae</taxon>
        <taxon>Chromera</taxon>
    </lineage>
</organism>
<feature type="compositionally biased region" description="Polar residues" evidence="1">
    <location>
        <begin position="197"/>
        <end position="207"/>
    </location>
</feature>
<proteinExistence type="predicted"/>
<dbReference type="EMBL" id="CDMZ01005949">
    <property type="protein sequence ID" value="CEM56168.1"/>
    <property type="molecule type" value="Genomic_DNA"/>
</dbReference>
<feature type="compositionally biased region" description="Basic and acidic residues" evidence="1">
    <location>
        <begin position="168"/>
        <end position="193"/>
    </location>
</feature>
<name>A0A0G4IG66_9ALVE</name>